<evidence type="ECO:0000313" key="11">
    <source>
        <dbReference type="WBParaSite" id="Gr19_v10_g5275.t1"/>
    </source>
</evidence>
<dbReference type="PROSITE" id="PS51192">
    <property type="entry name" value="HELICASE_ATP_BIND_1"/>
    <property type="match status" value="1"/>
</dbReference>
<reference evidence="11" key="1">
    <citation type="submission" date="2022-11" db="UniProtKB">
        <authorList>
            <consortium name="WormBaseParasite"/>
        </authorList>
    </citation>
    <scope>IDENTIFICATION</scope>
</reference>
<dbReference type="AlphaFoldDB" id="A0A914HYS3"/>
<evidence type="ECO:0000256" key="1">
    <source>
        <dbReference type="ARBA" id="ARBA00012552"/>
    </source>
</evidence>
<dbReference type="PROSITE" id="PS00039">
    <property type="entry name" value="DEAD_ATP_HELICASE"/>
    <property type="match status" value="1"/>
</dbReference>
<keyword evidence="4 7" id="KW-0347">Helicase</keyword>
<dbReference type="InterPro" id="IPR027417">
    <property type="entry name" value="P-loop_NTPase"/>
</dbReference>
<dbReference type="SMART" id="SM00490">
    <property type="entry name" value="HELICc"/>
    <property type="match status" value="1"/>
</dbReference>
<dbReference type="InterPro" id="IPR000629">
    <property type="entry name" value="RNA-helicase_DEAD-box_CS"/>
</dbReference>
<proteinExistence type="inferred from homology"/>
<dbReference type="SUPFAM" id="SSF52540">
    <property type="entry name" value="P-loop containing nucleoside triphosphate hydrolases"/>
    <property type="match status" value="1"/>
</dbReference>
<dbReference type="EC" id="3.6.4.13" evidence="1"/>
<keyword evidence="3 7" id="KW-0378">Hydrolase</keyword>
<dbReference type="GO" id="GO:0005524">
    <property type="term" value="F:ATP binding"/>
    <property type="evidence" value="ECO:0007669"/>
    <property type="project" value="UniProtKB-KW"/>
</dbReference>
<evidence type="ECO:0000256" key="7">
    <source>
        <dbReference type="RuleBase" id="RU000492"/>
    </source>
</evidence>
<dbReference type="CDD" id="cd18787">
    <property type="entry name" value="SF2_C_DEAD"/>
    <property type="match status" value="1"/>
</dbReference>
<dbReference type="GO" id="GO:0003676">
    <property type="term" value="F:nucleic acid binding"/>
    <property type="evidence" value="ECO:0007669"/>
    <property type="project" value="InterPro"/>
</dbReference>
<keyword evidence="10" id="KW-1185">Reference proteome</keyword>
<dbReference type="Proteomes" id="UP000887572">
    <property type="component" value="Unplaced"/>
</dbReference>
<dbReference type="FunFam" id="3.40.50.300:FF:000079">
    <property type="entry name" value="probable ATP-dependent RNA helicase DDX17"/>
    <property type="match status" value="1"/>
</dbReference>
<keyword evidence="5 7" id="KW-0067">ATP-binding</keyword>
<evidence type="ECO:0000256" key="4">
    <source>
        <dbReference type="ARBA" id="ARBA00022806"/>
    </source>
</evidence>
<evidence type="ECO:0000313" key="10">
    <source>
        <dbReference type="Proteomes" id="UP000887572"/>
    </source>
</evidence>
<sequence length="524" mass="59879">MAQRLFLLNPKCFASLLIRHASRHESSGPSFDFSYDKQQHSQPLGDQRTFYVQHKRNTGRIGGDTQFNHSPSRGQYRQNNVTGFGGRPRLNSFGKKNFDLQLNRINWKDFELQSFEKKFYKPDERVIKRDQSEIDTWMLDNACTLQGNDLPRPVLAFDEIGFPSRITEHLCKKFVKPTSIQSIAWPVALSGRDMVSIAMTGSGKTLAFILPAIVHLLGNTPLQPRDGPKVLVLLPTRELAKQVEEVSREYCQMMGLKVTCCYGGAARGPQEYALKQGVDICVATPGRIMDFLSSGVTNLRNCTYLVLDEADRMLDMGFEPQIRSVVGQIRPDRQTMMFSATWPRDVRSLANDFLTSPAHLNNVEVIEEYSKQDRLFEILRDIQAQPECKTLIFAETKRKVDELTRQFRRNGLAALCIHGDKTQREREWVLNEFREDRSQILLATEVAARGLDVNNIKYVINFDYPNNAEGYVHRIGRTGRQDKTGTAITFFTPQDGPKARELVDILEEAKQSVPDDLHRLCRMR</sequence>
<dbReference type="WBParaSite" id="Gr19_v10_g5275.t1">
    <property type="protein sequence ID" value="Gr19_v10_g5275.t1"/>
    <property type="gene ID" value="Gr19_v10_g5275"/>
</dbReference>
<protein>
    <recommendedName>
        <fullName evidence="1">RNA helicase</fullName>
        <ecNumber evidence="1">3.6.4.13</ecNumber>
    </recommendedName>
</protein>
<evidence type="ECO:0000256" key="6">
    <source>
        <dbReference type="ARBA" id="ARBA00047984"/>
    </source>
</evidence>
<feature type="domain" description="Helicase ATP-binding" evidence="8">
    <location>
        <begin position="185"/>
        <end position="360"/>
    </location>
</feature>
<keyword evidence="2 7" id="KW-0547">Nucleotide-binding</keyword>
<evidence type="ECO:0000259" key="8">
    <source>
        <dbReference type="PROSITE" id="PS51192"/>
    </source>
</evidence>
<dbReference type="SMART" id="SM00487">
    <property type="entry name" value="DEXDc"/>
    <property type="match status" value="1"/>
</dbReference>
<dbReference type="GO" id="GO:0016787">
    <property type="term" value="F:hydrolase activity"/>
    <property type="evidence" value="ECO:0007669"/>
    <property type="project" value="UniProtKB-KW"/>
</dbReference>
<dbReference type="Gene3D" id="3.40.50.300">
    <property type="entry name" value="P-loop containing nucleotide triphosphate hydrolases"/>
    <property type="match status" value="2"/>
</dbReference>
<feature type="domain" description="Helicase C-terminal" evidence="9">
    <location>
        <begin position="374"/>
        <end position="521"/>
    </location>
</feature>
<evidence type="ECO:0000259" key="9">
    <source>
        <dbReference type="PROSITE" id="PS51194"/>
    </source>
</evidence>
<dbReference type="GO" id="GO:0043186">
    <property type="term" value="C:P granule"/>
    <property type="evidence" value="ECO:0007669"/>
    <property type="project" value="UniProtKB-ARBA"/>
</dbReference>
<comment type="similarity">
    <text evidence="7">Belongs to the DEAD box helicase family.</text>
</comment>
<evidence type="ECO:0000256" key="5">
    <source>
        <dbReference type="ARBA" id="ARBA00022840"/>
    </source>
</evidence>
<dbReference type="GO" id="GO:0003724">
    <property type="term" value="F:RNA helicase activity"/>
    <property type="evidence" value="ECO:0007669"/>
    <property type="project" value="UniProtKB-EC"/>
</dbReference>
<evidence type="ECO:0000256" key="2">
    <source>
        <dbReference type="ARBA" id="ARBA00022741"/>
    </source>
</evidence>
<dbReference type="PANTHER" id="PTHR47958">
    <property type="entry name" value="ATP-DEPENDENT RNA HELICASE DBP3"/>
    <property type="match status" value="1"/>
</dbReference>
<dbReference type="InterPro" id="IPR014001">
    <property type="entry name" value="Helicase_ATP-bd"/>
</dbReference>
<dbReference type="Pfam" id="PF00271">
    <property type="entry name" value="Helicase_C"/>
    <property type="match status" value="1"/>
</dbReference>
<dbReference type="InterPro" id="IPR001650">
    <property type="entry name" value="Helicase_C-like"/>
</dbReference>
<dbReference type="PROSITE" id="PS51194">
    <property type="entry name" value="HELICASE_CTER"/>
    <property type="match status" value="1"/>
</dbReference>
<accession>A0A914HYS3</accession>
<name>A0A914HYS3_GLORO</name>
<dbReference type="InterPro" id="IPR011545">
    <property type="entry name" value="DEAD/DEAH_box_helicase_dom"/>
</dbReference>
<evidence type="ECO:0000256" key="3">
    <source>
        <dbReference type="ARBA" id="ARBA00022801"/>
    </source>
</evidence>
<comment type="catalytic activity">
    <reaction evidence="6">
        <text>ATP + H2O = ADP + phosphate + H(+)</text>
        <dbReference type="Rhea" id="RHEA:13065"/>
        <dbReference type="ChEBI" id="CHEBI:15377"/>
        <dbReference type="ChEBI" id="CHEBI:15378"/>
        <dbReference type="ChEBI" id="CHEBI:30616"/>
        <dbReference type="ChEBI" id="CHEBI:43474"/>
        <dbReference type="ChEBI" id="CHEBI:456216"/>
        <dbReference type="EC" id="3.6.4.13"/>
    </reaction>
</comment>
<organism evidence="10 11">
    <name type="scientific">Globodera rostochiensis</name>
    <name type="common">Golden nematode worm</name>
    <name type="synonym">Heterodera rostochiensis</name>
    <dbReference type="NCBI Taxonomy" id="31243"/>
    <lineage>
        <taxon>Eukaryota</taxon>
        <taxon>Metazoa</taxon>
        <taxon>Ecdysozoa</taxon>
        <taxon>Nematoda</taxon>
        <taxon>Chromadorea</taxon>
        <taxon>Rhabditida</taxon>
        <taxon>Tylenchina</taxon>
        <taxon>Tylenchomorpha</taxon>
        <taxon>Tylenchoidea</taxon>
        <taxon>Heteroderidae</taxon>
        <taxon>Heteroderinae</taxon>
        <taxon>Globodera</taxon>
    </lineage>
</organism>
<dbReference type="Pfam" id="PF00270">
    <property type="entry name" value="DEAD"/>
    <property type="match status" value="1"/>
</dbReference>